<dbReference type="InterPro" id="IPR016161">
    <property type="entry name" value="Ald_DH/histidinol_DH"/>
</dbReference>
<dbReference type="Ensembl" id="ENSKMAT00000018374.1">
    <property type="protein sequence ID" value="ENSKMAP00000018121.1"/>
    <property type="gene ID" value="ENSKMAG00000013483.1"/>
</dbReference>
<keyword evidence="3" id="KW-1185">Reference proteome</keyword>
<evidence type="ECO:0000313" key="3">
    <source>
        <dbReference type="Proteomes" id="UP000264800"/>
    </source>
</evidence>
<dbReference type="Gene3D" id="3.40.605.10">
    <property type="entry name" value="Aldehyde Dehydrogenase, Chain A, domain 1"/>
    <property type="match status" value="2"/>
</dbReference>
<name>A0A3Q3ANZ3_KRYMA</name>
<dbReference type="Proteomes" id="UP000264800">
    <property type="component" value="Unplaced"/>
</dbReference>
<feature type="domain" description="Aldehyde dehydrogenase" evidence="1">
    <location>
        <begin position="33"/>
        <end position="80"/>
    </location>
</feature>
<dbReference type="SUPFAM" id="SSF53720">
    <property type="entry name" value="ALDH-like"/>
    <property type="match status" value="1"/>
</dbReference>
<dbReference type="GO" id="GO:0016491">
    <property type="term" value="F:oxidoreductase activity"/>
    <property type="evidence" value="ECO:0007669"/>
    <property type="project" value="InterPro"/>
</dbReference>
<dbReference type="PANTHER" id="PTHR11699">
    <property type="entry name" value="ALDEHYDE DEHYDROGENASE-RELATED"/>
    <property type="match status" value="1"/>
</dbReference>
<dbReference type="Pfam" id="PF00171">
    <property type="entry name" value="Aldedh"/>
    <property type="match status" value="1"/>
</dbReference>
<protein>
    <recommendedName>
        <fullName evidence="1">Aldehyde dehydrogenase domain-containing protein</fullName>
    </recommendedName>
</protein>
<dbReference type="AlphaFoldDB" id="A0A3Q3ANZ3"/>
<proteinExistence type="predicted"/>
<organism evidence="2 3">
    <name type="scientific">Kryptolebias marmoratus</name>
    <name type="common">Mangrove killifish</name>
    <name type="synonym">Rivulus marmoratus</name>
    <dbReference type="NCBI Taxonomy" id="37003"/>
    <lineage>
        <taxon>Eukaryota</taxon>
        <taxon>Metazoa</taxon>
        <taxon>Chordata</taxon>
        <taxon>Craniata</taxon>
        <taxon>Vertebrata</taxon>
        <taxon>Euteleostomi</taxon>
        <taxon>Actinopterygii</taxon>
        <taxon>Neopterygii</taxon>
        <taxon>Teleostei</taxon>
        <taxon>Neoteleostei</taxon>
        <taxon>Acanthomorphata</taxon>
        <taxon>Ovalentaria</taxon>
        <taxon>Atherinomorphae</taxon>
        <taxon>Cyprinodontiformes</taxon>
        <taxon>Rivulidae</taxon>
        <taxon>Kryptolebias</taxon>
    </lineage>
</organism>
<reference evidence="2" key="1">
    <citation type="submission" date="2025-08" db="UniProtKB">
        <authorList>
            <consortium name="Ensembl"/>
        </authorList>
    </citation>
    <scope>IDENTIFICATION</scope>
</reference>
<dbReference type="STRING" id="37003.ENSKMAP00000018121"/>
<reference evidence="2" key="2">
    <citation type="submission" date="2025-09" db="UniProtKB">
        <authorList>
            <consortium name="Ensembl"/>
        </authorList>
    </citation>
    <scope>IDENTIFICATION</scope>
</reference>
<sequence length="158" mass="17667">MSKSNTSDTPSYKPKCCFCRQIFINNEWHLSISGRTFPTFNPATGARICDVQEADKEDVDKAVAAARAANQRGSLWRRMDTLETLNTGKPFLQAFFTDLEGSIRTLRYYAGWADKIHGKSLSVGEVLVQTFLVISHVFQILLDGGAPLGWWSSSQMVE</sequence>
<dbReference type="GeneTree" id="ENSGT00940000158815"/>
<dbReference type="InterPro" id="IPR016162">
    <property type="entry name" value="Ald_DH_N"/>
</dbReference>
<dbReference type="OMA" id="FINKEWH"/>
<dbReference type="InterPro" id="IPR015590">
    <property type="entry name" value="Aldehyde_DH_dom"/>
</dbReference>
<evidence type="ECO:0000259" key="1">
    <source>
        <dbReference type="Pfam" id="PF00171"/>
    </source>
</evidence>
<evidence type="ECO:0000313" key="2">
    <source>
        <dbReference type="Ensembl" id="ENSKMAP00000018121.1"/>
    </source>
</evidence>
<accession>A0A3Q3ANZ3</accession>